<dbReference type="InterPro" id="IPR039183">
    <property type="entry name" value="CCD66"/>
</dbReference>
<feature type="region of interest" description="Disordered" evidence="1">
    <location>
        <begin position="620"/>
        <end position="744"/>
    </location>
</feature>
<feature type="domain" description="CCDC66" evidence="2">
    <location>
        <begin position="282"/>
        <end position="428"/>
    </location>
</feature>
<dbReference type="GO" id="GO:0005874">
    <property type="term" value="C:microtubule"/>
    <property type="evidence" value="ECO:0007669"/>
    <property type="project" value="TreeGrafter"/>
</dbReference>
<feature type="region of interest" description="Disordered" evidence="1">
    <location>
        <begin position="141"/>
        <end position="247"/>
    </location>
</feature>
<protein>
    <recommendedName>
        <fullName evidence="2">CCDC66 domain-containing protein</fullName>
    </recommendedName>
</protein>
<dbReference type="EMBL" id="JADYXP020000006">
    <property type="protein sequence ID" value="KAL0123217.1"/>
    <property type="molecule type" value="Genomic_DNA"/>
</dbReference>
<dbReference type="AlphaFoldDB" id="A0AAW2G9N0"/>
<reference evidence="3 4" key="1">
    <citation type="submission" date="2023-03" db="EMBL/GenBank/DDBJ databases">
        <title>High recombination rates correlate with genetic variation in Cardiocondyla obscurior ants.</title>
        <authorList>
            <person name="Errbii M."/>
        </authorList>
    </citation>
    <scope>NUCLEOTIDE SEQUENCE [LARGE SCALE GENOMIC DNA]</scope>
    <source>
        <strain evidence="3">Alpha-2009</strain>
        <tissue evidence="3">Whole body</tissue>
    </source>
</reference>
<keyword evidence="4" id="KW-1185">Reference proteome</keyword>
<feature type="compositionally biased region" description="Basic residues" evidence="1">
    <location>
        <begin position="727"/>
        <end position="737"/>
    </location>
</feature>
<feature type="compositionally biased region" description="Basic and acidic residues" evidence="1">
    <location>
        <begin position="703"/>
        <end position="721"/>
    </location>
</feature>
<gene>
    <name evidence="3" type="ORF">PUN28_007668</name>
</gene>
<dbReference type="InterPro" id="IPR040467">
    <property type="entry name" value="CCDC66_dom"/>
</dbReference>
<organism evidence="3 4">
    <name type="scientific">Cardiocondyla obscurior</name>
    <dbReference type="NCBI Taxonomy" id="286306"/>
    <lineage>
        <taxon>Eukaryota</taxon>
        <taxon>Metazoa</taxon>
        <taxon>Ecdysozoa</taxon>
        <taxon>Arthropoda</taxon>
        <taxon>Hexapoda</taxon>
        <taxon>Insecta</taxon>
        <taxon>Pterygota</taxon>
        <taxon>Neoptera</taxon>
        <taxon>Endopterygota</taxon>
        <taxon>Hymenoptera</taxon>
        <taxon>Apocrita</taxon>
        <taxon>Aculeata</taxon>
        <taxon>Formicoidea</taxon>
        <taxon>Formicidae</taxon>
        <taxon>Myrmicinae</taxon>
        <taxon>Cardiocondyla</taxon>
    </lineage>
</organism>
<feature type="compositionally biased region" description="Polar residues" evidence="1">
    <location>
        <begin position="453"/>
        <end position="465"/>
    </location>
</feature>
<feature type="compositionally biased region" description="Basic and acidic residues" evidence="1">
    <location>
        <begin position="413"/>
        <end position="424"/>
    </location>
</feature>
<proteinExistence type="predicted"/>
<dbReference type="Proteomes" id="UP001430953">
    <property type="component" value="Unassembled WGS sequence"/>
</dbReference>
<feature type="region of interest" description="Disordered" evidence="1">
    <location>
        <begin position="413"/>
        <end position="481"/>
    </location>
</feature>
<feature type="region of interest" description="Disordered" evidence="1">
    <location>
        <begin position="287"/>
        <end position="311"/>
    </location>
</feature>
<dbReference type="Pfam" id="PF15236">
    <property type="entry name" value="CCDC66"/>
    <property type="match status" value="1"/>
</dbReference>
<feature type="region of interest" description="Disordered" evidence="1">
    <location>
        <begin position="344"/>
        <end position="383"/>
    </location>
</feature>
<evidence type="ECO:0000259" key="2">
    <source>
        <dbReference type="Pfam" id="PF15236"/>
    </source>
</evidence>
<evidence type="ECO:0000256" key="1">
    <source>
        <dbReference type="SAM" id="MobiDB-lite"/>
    </source>
</evidence>
<dbReference type="PANTHER" id="PTHR22736:SF2">
    <property type="entry name" value="COILED-COIL DOMAIN-CONTAINING PROTEIN 66"/>
    <property type="match status" value="1"/>
</dbReference>
<feature type="compositionally biased region" description="Low complexity" evidence="1">
    <location>
        <begin position="230"/>
        <end position="242"/>
    </location>
</feature>
<dbReference type="PANTHER" id="PTHR22736">
    <property type="entry name" value="COILED-COIL DOMAIN-CONTAINING PROTEIN 66"/>
    <property type="match status" value="1"/>
</dbReference>
<feature type="compositionally biased region" description="Basic and acidic residues" evidence="1">
    <location>
        <begin position="206"/>
        <end position="219"/>
    </location>
</feature>
<feature type="compositionally biased region" description="Basic and acidic residues" evidence="1">
    <location>
        <begin position="167"/>
        <end position="188"/>
    </location>
</feature>
<dbReference type="GO" id="GO:0005929">
    <property type="term" value="C:cilium"/>
    <property type="evidence" value="ECO:0007669"/>
    <property type="project" value="TreeGrafter"/>
</dbReference>
<feature type="compositionally biased region" description="Polar residues" evidence="1">
    <location>
        <begin position="431"/>
        <end position="446"/>
    </location>
</feature>
<sequence length="832" mass="95905">MTGRTSLVEQKRLQWAKEREEMARLGGNWGNLKQNDDYIRTHIRTYSNEARLSLGEIKDRPSVQSFRTAGRYGSTVSLKSLGTDSSGNNSSNLKCLDYNGGSLINLQDQEEISQVRRRSPSLPPIFHKEQQQYFSLEQQQRDFGVEGSRYQSQRSQKLEHRRHRSNERRESQKETRHYGSPGEEREGETSGYASDSVDIPQTEQRALPDKAGSRMETTEKTWQNPYCTTPESSLPPSRRLSPGRMNELNRPRWGSVWGQDAARGDPPTPSWLSRLGQSSQVLIINHDSASSPDSSTTGSTGSDINKTSYLRGQNIPVDAQILQERETRRQKALELQNAIKQQLEERDRQRKEEKERRLREEMMEEERIRRERERDKERFEEEQRMIREKEEAKQRKAQAMREVLEAAERLAMEERKNRRKREEHTDEDTDVVTQSSNELNATTNLNNKREEWNSSGKQSTSTMNCSEEKSSSKDVKEADNYRECETYREPKENCLRINYADKSEETTLDLNPKSLQVPVSKDVAIVLSGRLEDPEILSKGNLQLVNLVMTPSPRRFAENADYFSLGLNAIMRNNGNPRNASSVAVENRLLTPSKYRMPAARDFGTQTDVESDVQELREKLQNQSIREQGSTKDRKDTTNTNRRNVEKSNNVGEEISMKARSKSQPRTTLDSRPRWNANRPGTRYRTQSEKDPHYQRRLRLRRRQIESSDEGSRSPSPDRRKSNNGKSKSRSTIRRKAKPENYDADLSMDSLNSVVPLRIDKDGKINIEDRAEVLRSINNANHAKRPDDESSNIWCGQEILSKLSSLKSGLLMKQIEWDSERCLVSPAASEIF</sequence>
<evidence type="ECO:0000313" key="4">
    <source>
        <dbReference type="Proteomes" id="UP001430953"/>
    </source>
</evidence>
<name>A0AAW2G9N0_9HYME</name>
<comment type="caution">
    <text evidence="3">The sequence shown here is derived from an EMBL/GenBank/DDBJ whole genome shotgun (WGS) entry which is preliminary data.</text>
</comment>
<feature type="compositionally biased region" description="Polar residues" evidence="1">
    <location>
        <begin position="638"/>
        <end position="651"/>
    </location>
</feature>
<evidence type="ECO:0000313" key="3">
    <source>
        <dbReference type="EMBL" id="KAL0123217.1"/>
    </source>
</evidence>
<accession>A0AAW2G9N0</accession>
<feature type="compositionally biased region" description="Polar residues" evidence="1">
    <location>
        <begin position="220"/>
        <end position="229"/>
    </location>
</feature>
<dbReference type="GO" id="GO:0008017">
    <property type="term" value="F:microtubule binding"/>
    <property type="evidence" value="ECO:0007669"/>
    <property type="project" value="TreeGrafter"/>
</dbReference>
<feature type="compositionally biased region" description="Low complexity" evidence="1">
    <location>
        <begin position="287"/>
        <end position="303"/>
    </location>
</feature>
<feature type="compositionally biased region" description="Basic and acidic residues" evidence="1">
    <location>
        <begin position="466"/>
        <end position="481"/>
    </location>
</feature>
<dbReference type="GO" id="GO:0060271">
    <property type="term" value="P:cilium assembly"/>
    <property type="evidence" value="ECO:0007669"/>
    <property type="project" value="TreeGrafter"/>
</dbReference>